<evidence type="ECO:0000256" key="1">
    <source>
        <dbReference type="SAM" id="Phobius"/>
    </source>
</evidence>
<protein>
    <submittedName>
        <fullName evidence="3">Uncharacterized protein</fullName>
    </submittedName>
</protein>
<accession>A0A915D885</accession>
<sequence length="165" mass="19398">MELKYYFRGWIAFEIVQILGTMFTLMRNSKSIESALFTPGYHLTISFSQLLMLNSLQNLFVKSLLFYHFENQALHLVHFLLNLSYSGYVLLQVFYLQIFVISAATMLQLCFTGFSLLLNLLTYFSTTSRVQEDEPRPRKLIAKHFMEPQMFGKEILRNNINKKTQ</sequence>
<keyword evidence="1" id="KW-0812">Transmembrane</keyword>
<evidence type="ECO:0000313" key="2">
    <source>
        <dbReference type="Proteomes" id="UP000887574"/>
    </source>
</evidence>
<feature type="transmembrane region" description="Helical" evidence="1">
    <location>
        <begin position="41"/>
        <end position="61"/>
    </location>
</feature>
<keyword evidence="1" id="KW-1133">Transmembrane helix</keyword>
<dbReference type="AlphaFoldDB" id="A0A915D885"/>
<name>A0A915D885_9BILA</name>
<feature type="transmembrane region" description="Helical" evidence="1">
    <location>
        <begin position="7"/>
        <end position="26"/>
    </location>
</feature>
<evidence type="ECO:0000313" key="3">
    <source>
        <dbReference type="WBParaSite" id="jg16493"/>
    </source>
</evidence>
<keyword evidence="2" id="KW-1185">Reference proteome</keyword>
<feature type="transmembrane region" description="Helical" evidence="1">
    <location>
        <begin position="73"/>
        <end position="91"/>
    </location>
</feature>
<proteinExistence type="predicted"/>
<reference evidence="3" key="1">
    <citation type="submission" date="2022-11" db="UniProtKB">
        <authorList>
            <consortium name="WormBaseParasite"/>
        </authorList>
    </citation>
    <scope>IDENTIFICATION</scope>
</reference>
<organism evidence="2 3">
    <name type="scientific">Ditylenchus dipsaci</name>
    <dbReference type="NCBI Taxonomy" id="166011"/>
    <lineage>
        <taxon>Eukaryota</taxon>
        <taxon>Metazoa</taxon>
        <taxon>Ecdysozoa</taxon>
        <taxon>Nematoda</taxon>
        <taxon>Chromadorea</taxon>
        <taxon>Rhabditida</taxon>
        <taxon>Tylenchina</taxon>
        <taxon>Tylenchomorpha</taxon>
        <taxon>Sphaerularioidea</taxon>
        <taxon>Anguinidae</taxon>
        <taxon>Anguininae</taxon>
        <taxon>Ditylenchus</taxon>
    </lineage>
</organism>
<dbReference type="WBParaSite" id="jg16493">
    <property type="protein sequence ID" value="jg16493"/>
    <property type="gene ID" value="jg16493"/>
</dbReference>
<keyword evidence="1" id="KW-0472">Membrane</keyword>
<dbReference type="Proteomes" id="UP000887574">
    <property type="component" value="Unplaced"/>
</dbReference>
<feature type="transmembrane region" description="Helical" evidence="1">
    <location>
        <begin position="97"/>
        <end position="121"/>
    </location>
</feature>